<evidence type="ECO:0000256" key="2">
    <source>
        <dbReference type="ARBA" id="ARBA00022729"/>
    </source>
</evidence>
<evidence type="ECO:0000256" key="1">
    <source>
        <dbReference type="ARBA" id="ARBA00004370"/>
    </source>
</evidence>
<dbReference type="GO" id="GO:0016020">
    <property type="term" value="C:membrane"/>
    <property type="evidence" value="ECO:0007669"/>
    <property type="project" value="UniProtKB-SubCell"/>
</dbReference>
<accession>A0A2S0UQ25</accession>
<dbReference type="PROSITE" id="PS51123">
    <property type="entry name" value="OMPA_2"/>
    <property type="match status" value="1"/>
</dbReference>
<dbReference type="Gene3D" id="3.40.190.10">
    <property type="entry name" value="Periplasmic binding protein-like II"/>
    <property type="match status" value="2"/>
</dbReference>
<dbReference type="SUPFAM" id="SSF103088">
    <property type="entry name" value="OmpA-like"/>
    <property type="match status" value="1"/>
</dbReference>
<dbReference type="InterPro" id="IPR006665">
    <property type="entry name" value="OmpA-like"/>
</dbReference>
<dbReference type="InterPro" id="IPR006664">
    <property type="entry name" value="OMP_bac"/>
</dbReference>
<gene>
    <name evidence="6" type="ORF">HYN69_16650</name>
</gene>
<dbReference type="PANTHER" id="PTHR30570:SF1">
    <property type="entry name" value="PHOSPHATE-BINDING PROTEIN PSTS"/>
    <property type="match status" value="1"/>
</dbReference>
<dbReference type="Pfam" id="PF00691">
    <property type="entry name" value="OmpA"/>
    <property type="match status" value="1"/>
</dbReference>
<comment type="subcellular location">
    <subcellularLocation>
        <location evidence="1">Membrane</location>
    </subcellularLocation>
</comment>
<keyword evidence="7" id="KW-1185">Reference proteome</keyword>
<evidence type="ECO:0000313" key="6">
    <source>
        <dbReference type="EMBL" id="AWB49914.1"/>
    </source>
</evidence>
<feature type="domain" description="OmpA-like" evidence="5">
    <location>
        <begin position="370"/>
        <end position="489"/>
    </location>
</feature>
<proteinExistence type="predicted"/>
<dbReference type="InterPro" id="IPR024370">
    <property type="entry name" value="PBP_domain"/>
</dbReference>
<dbReference type="Proteomes" id="UP000244496">
    <property type="component" value="Chromosome"/>
</dbReference>
<name>A0A2S0UQ25_9RHOB</name>
<dbReference type="InterPro" id="IPR036737">
    <property type="entry name" value="OmpA-like_sf"/>
</dbReference>
<dbReference type="CDD" id="cd07185">
    <property type="entry name" value="OmpA_C-like"/>
    <property type="match status" value="1"/>
</dbReference>
<dbReference type="EMBL" id="CP028918">
    <property type="protein sequence ID" value="AWB49914.1"/>
    <property type="molecule type" value="Genomic_DNA"/>
</dbReference>
<sequence length="497" mass="51152">MDLRGGGAAILVACAFAGMVQAQDVTLTARDGGLALVGTLQGWDGEFYRIDTSYGLLTVDGQGVLCDGPACPDLTAPRAEVRIVGEAEAGAALVAPLVAAFAASRGLDVVADGAVTRLVERGKRQVLAEVSFAPAPPEAALADLAAGRAELVLSAGTAPDFGARVLALDALVPVVGKGNPVGKIASVDLARVLAGEVTNWAQIGGPDMPLVLHGLKAGSIADALAGRLGRAVALGEAHGDLAELATAVARDPWGIAVTTRKAAGKAKVITLTDSCGFPLVPSPLAVKAEDYPLTLPLNLLTPRRRLPLMAREFLEFLALPEAQAAIARAGYVDRGVERQTLMADGLRLMNAIAGAGEETSLPDLKRLVAAMDGAERVSLTFRFEDGSSTLEAASQENLTDLARMLEAGLFRGETLVLAGFSDGSGAAAANLALSDERAKAVRDALALAAPEVTLPEVLAFGEAMPMACDETAAGRRLNRRVELWVQPALTGGLLRGN</sequence>
<organism evidence="6 7">
    <name type="scientific">Paragemmobacter aquarius</name>
    <dbReference type="NCBI Taxonomy" id="2169400"/>
    <lineage>
        <taxon>Bacteria</taxon>
        <taxon>Pseudomonadati</taxon>
        <taxon>Pseudomonadota</taxon>
        <taxon>Alphaproteobacteria</taxon>
        <taxon>Rhodobacterales</taxon>
        <taxon>Paracoccaceae</taxon>
        <taxon>Paragemmobacter</taxon>
    </lineage>
</organism>
<dbReference type="RefSeq" id="WP_108436730.1">
    <property type="nucleotide sequence ID" value="NZ_CP028918.1"/>
</dbReference>
<dbReference type="Gene3D" id="3.30.1330.60">
    <property type="entry name" value="OmpA-like domain"/>
    <property type="match status" value="1"/>
</dbReference>
<reference evidence="6 7" key="1">
    <citation type="submission" date="2018-04" db="EMBL/GenBank/DDBJ databases">
        <title>Genome sequencing of Gemmobacter.</title>
        <authorList>
            <person name="Yi H."/>
            <person name="Baek M.-G."/>
        </authorList>
    </citation>
    <scope>NUCLEOTIDE SEQUENCE [LARGE SCALE GENOMIC DNA]</scope>
    <source>
        <strain evidence="6 7">HYN0069</strain>
    </source>
</reference>
<protein>
    <recommendedName>
        <fullName evidence="5">OmpA-like domain-containing protein</fullName>
    </recommendedName>
</protein>
<dbReference type="Pfam" id="PF12849">
    <property type="entry name" value="PBP_like_2"/>
    <property type="match status" value="1"/>
</dbReference>
<dbReference type="PANTHER" id="PTHR30570">
    <property type="entry name" value="PERIPLASMIC PHOSPHATE BINDING COMPONENT OF PHOSPHATE ABC TRANSPORTER"/>
    <property type="match status" value="1"/>
</dbReference>
<dbReference type="PRINTS" id="PR01021">
    <property type="entry name" value="OMPADOMAIN"/>
</dbReference>
<evidence type="ECO:0000313" key="7">
    <source>
        <dbReference type="Proteomes" id="UP000244496"/>
    </source>
</evidence>
<dbReference type="InterPro" id="IPR050811">
    <property type="entry name" value="Phosphate_ABC_transporter"/>
</dbReference>
<dbReference type="AlphaFoldDB" id="A0A2S0UQ25"/>
<evidence type="ECO:0000259" key="5">
    <source>
        <dbReference type="PROSITE" id="PS51123"/>
    </source>
</evidence>
<keyword evidence="2" id="KW-0732">Signal</keyword>
<evidence type="ECO:0000256" key="4">
    <source>
        <dbReference type="PROSITE-ProRule" id="PRU00473"/>
    </source>
</evidence>
<dbReference type="KEGG" id="geh:HYN69_16650"/>
<dbReference type="OrthoDB" id="9790048at2"/>
<evidence type="ECO:0000256" key="3">
    <source>
        <dbReference type="ARBA" id="ARBA00023136"/>
    </source>
</evidence>
<dbReference type="SUPFAM" id="SSF53850">
    <property type="entry name" value="Periplasmic binding protein-like II"/>
    <property type="match status" value="1"/>
</dbReference>
<keyword evidence="3 4" id="KW-0472">Membrane</keyword>